<feature type="transmembrane region" description="Helical" evidence="1">
    <location>
        <begin position="7"/>
        <end position="26"/>
    </location>
</feature>
<name>F0LLH1_THEBM</name>
<dbReference type="RefSeq" id="WP_013468296.1">
    <property type="nucleotide sequence ID" value="NC_014804.1"/>
</dbReference>
<reference evidence="2 3" key="1">
    <citation type="journal article" date="2011" name="J. Bacteriol.">
        <title>Complete genome sequence of the hyperthermophilic, piezophilic, heterotrophic, and carboxydotrophic archaeon Thermococcus barophilus MP.</title>
        <authorList>
            <person name="Vannier P."/>
            <person name="Marteinsson V.T."/>
            <person name="Fridjonsson O.H."/>
            <person name="Oger P."/>
            <person name="Jebbar M."/>
        </authorList>
    </citation>
    <scope>NUCLEOTIDE SEQUENCE [LARGE SCALE GENOMIC DNA]</scope>
    <source>
        <strain evidence="3">DSM 11836 / MP</strain>
    </source>
</reference>
<evidence type="ECO:0000313" key="3">
    <source>
        <dbReference type="Proteomes" id="UP000007478"/>
    </source>
</evidence>
<protein>
    <submittedName>
        <fullName evidence="2">Uncharacterized protein</fullName>
    </submittedName>
</protein>
<evidence type="ECO:0000256" key="1">
    <source>
        <dbReference type="SAM" id="Phobius"/>
    </source>
</evidence>
<keyword evidence="1" id="KW-0472">Membrane</keyword>
<organism evidence="2 3">
    <name type="scientific">Thermococcus barophilus (strain DSM 11836 / MP)</name>
    <dbReference type="NCBI Taxonomy" id="391623"/>
    <lineage>
        <taxon>Archaea</taxon>
        <taxon>Methanobacteriati</taxon>
        <taxon>Methanobacteriota</taxon>
        <taxon>Thermococci</taxon>
        <taxon>Thermococcales</taxon>
        <taxon>Thermococcaceae</taxon>
        <taxon>Thermococcus</taxon>
    </lineage>
</organism>
<evidence type="ECO:0000313" key="2">
    <source>
        <dbReference type="EMBL" id="ADT85000.1"/>
    </source>
</evidence>
<keyword evidence="1" id="KW-0812">Transmembrane</keyword>
<accession>F0LLH1</accession>
<keyword evidence="3" id="KW-1185">Reference proteome</keyword>
<keyword evidence="1" id="KW-1133">Transmembrane helix</keyword>
<sequence>MRRGQLLSIDALLSLVIVVMVVGVVINTNDMIKAEITNLVEWYDRANVANNMLDILTKSPGYPKDWDITNAPIRVLGLVSSNYPPSLAYNKILGLKERIQDGDPSVIDSLRNLSSGNDFMFEIYLRKYSISTSGFPITGIYIIVGAPNNNVNFRLSDSGNSPFDVVCGSVTLNGEPLSSSAGNILLDLTPGDVVEFIPLETVYVYSRGSLLGTIPPNAVVTVEVIDVGSNLQLRYNAATCQLQFTGIGRVYVQVKAYAPQDVNLTYDFTPVSNVTEPVLRIIMINGTIYAPNGTLYTYNDALSSMNNSQWIEVAERSLSMVKKVYKSNLTLTSAFSGVEPIIIGKLKLEIPNYAYLNVTLIGTEANASFLAVNGDSIVGVFAYKSGNITEAVIVENGTIVKKYSGSKGNVMIPLKDIFPEVNIAELYITSFEGTELFINTTWNLGVILEPRVESCRLKLWVWDER</sequence>
<dbReference type="EMBL" id="CP002372">
    <property type="protein sequence ID" value="ADT85000.1"/>
    <property type="molecule type" value="Genomic_DNA"/>
</dbReference>
<dbReference type="HOGENOM" id="CLU_034624_0_0_2"/>
<proteinExistence type="predicted"/>
<dbReference type="eggNOG" id="arCOG05788">
    <property type="taxonomic scope" value="Archaea"/>
</dbReference>
<dbReference type="Proteomes" id="UP000007478">
    <property type="component" value="Chromosome"/>
</dbReference>
<dbReference type="GeneID" id="10042341"/>
<dbReference type="PATRIC" id="fig|391623.17.peg.2023"/>
<gene>
    <name evidence="2" type="ordered locus">TERMP_02026</name>
</gene>
<dbReference type="KEGG" id="tba:TERMP_02026"/>
<dbReference type="AlphaFoldDB" id="F0LLH1"/>
<dbReference type="OrthoDB" id="85914at2157"/>